<protein>
    <recommendedName>
        <fullName evidence="3">Transposase</fullName>
    </recommendedName>
</protein>
<dbReference type="InterPro" id="IPR047951">
    <property type="entry name" value="Transpos_ISL3"/>
</dbReference>
<evidence type="ECO:0008006" key="3">
    <source>
        <dbReference type="Google" id="ProtNLM"/>
    </source>
</evidence>
<evidence type="ECO:0000313" key="1">
    <source>
        <dbReference type="EMBL" id="MFC5645240.1"/>
    </source>
</evidence>
<gene>
    <name evidence="1" type="ORF">ACFPZF_28305</name>
</gene>
<name>A0ABW0VHA3_9ACTN</name>
<accession>A0ABW0VHA3</accession>
<comment type="caution">
    <text evidence="1">The sequence shown here is derived from an EMBL/GenBank/DDBJ whole genome shotgun (WGS) entry which is preliminary data.</text>
</comment>
<keyword evidence="2" id="KW-1185">Reference proteome</keyword>
<organism evidence="1 2">
    <name type="scientific">Kitasatospora cinereorecta</name>
    <dbReference type="NCBI Taxonomy" id="285560"/>
    <lineage>
        <taxon>Bacteria</taxon>
        <taxon>Bacillati</taxon>
        <taxon>Actinomycetota</taxon>
        <taxon>Actinomycetes</taxon>
        <taxon>Kitasatosporales</taxon>
        <taxon>Streptomycetaceae</taxon>
        <taxon>Kitasatospora</taxon>
    </lineage>
</organism>
<sequence length="65" mass="7028">MTSGLRGISTFAVGLNSDFAAVQAGLTTHWNSGHVEGAVNRIKMLKRQMFGRAGFPLLRKRALLA</sequence>
<dbReference type="PANTHER" id="PTHR33498">
    <property type="entry name" value="TRANSPOSASE FOR INSERTION SEQUENCE ELEMENT IS1557"/>
    <property type="match status" value="1"/>
</dbReference>
<dbReference type="Proteomes" id="UP001596066">
    <property type="component" value="Unassembled WGS sequence"/>
</dbReference>
<evidence type="ECO:0000313" key="2">
    <source>
        <dbReference type="Proteomes" id="UP001596066"/>
    </source>
</evidence>
<dbReference type="EMBL" id="JBHSOC010000065">
    <property type="protein sequence ID" value="MFC5645240.1"/>
    <property type="molecule type" value="Genomic_DNA"/>
</dbReference>
<dbReference type="PANTHER" id="PTHR33498:SF1">
    <property type="entry name" value="TRANSPOSASE FOR INSERTION SEQUENCE ELEMENT IS1557"/>
    <property type="match status" value="1"/>
</dbReference>
<proteinExistence type="predicted"/>
<reference evidence="2" key="1">
    <citation type="journal article" date="2019" name="Int. J. Syst. Evol. Microbiol.">
        <title>The Global Catalogue of Microorganisms (GCM) 10K type strain sequencing project: providing services to taxonomists for standard genome sequencing and annotation.</title>
        <authorList>
            <consortium name="The Broad Institute Genomics Platform"/>
            <consortium name="The Broad Institute Genome Sequencing Center for Infectious Disease"/>
            <person name="Wu L."/>
            <person name="Ma J."/>
        </authorList>
    </citation>
    <scope>NUCLEOTIDE SEQUENCE [LARGE SCALE GENOMIC DNA]</scope>
    <source>
        <strain evidence="2">CGMCC 4.1622</strain>
    </source>
</reference>